<name>A0A6M3KYC9_9ZZZZ</name>
<keyword evidence="1" id="KW-0808">Transferase</keyword>
<proteinExistence type="predicted"/>
<sequence length="230" mass="26344">MKLTQINAVDIQDSWFQCVHELVTGEHNKYIVQHGSFVGQTRLEFDYITIYIKHPYAEPYDLMLPKMPESSTLPPPVADGYVEQYIPYLMTGEKKEGELYTYGSRLVEYKMKDWYLDQIQHMINLLTLTPNTNQAVLQVAQPSDCLLDDPPCLRHICVKVKNNKLVFYPFFRSWDLWGGMAANLAGLAVLQKYMADEIGIDMGGMIASSSGLHLYGYVEDLAKMRCLKND</sequence>
<dbReference type="EMBL" id="MT142687">
    <property type="protein sequence ID" value="QJA87196.1"/>
    <property type="molecule type" value="Genomic_DNA"/>
</dbReference>
<protein>
    <submittedName>
        <fullName evidence="3">Putative thymidylate synthase</fullName>
    </submittedName>
</protein>
<dbReference type="InterPro" id="IPR036926">
    <property type="entry name" value="Thymidate_synth/dCMP_Mease_sf"/>
</dbReference>
<dbReference type="GO" id="GO:0016740">
    <property type="term" value="F:transferase activity"/>
    <property type="evidence" value="ECO:0007669"/>
    <property type="project" value="UniProtKB-KW"/>
</dbReference>
<feature type="domain" description="Thymidylate synthase/dCMP hydroxymethylase" evidence="2">
    <location>
        <begin position="101"/>
        <end position="216"/>
    </location>
</feature>
<dbReference type="Pfam" id="PF00303">
    <property type="entry name" value="Thymidylat_synt"/>
    <property type="match status" value="1"/>
</dbReference>
<evidence type="ECO:0000313" key="3">
    <source>
        <dbReference type="EMBL" id="QJA87196.1"/>
    </source>
</evidence>
<evidence type="ECO:0000256" key="1">
    <source>
        <dbReference type="ARBA" id="ARBA00022679"/>
    </source>
</evidence>
<accession>A0A6M3KYC9</accession>
<reference evidence="3" key="1">
    <citation type="submission" date="2020-03" db="EMBL/GenBank/DDBJ databases">
        <title>The deep terrestrial virosphere.</title>
        <authorList>
            <person name="Holmfeldt K."/>
            <person name="Nilsson E."/>
            <person name="Simone D."/>
            <person name="Lopez-Fernandez M."/>
            <person name="Wu X."/>
            <person name="de Brujin I."/>
            <person name="Lundin D."/>
            <person name="Andersson A."/>
            <person name="Bertilsson S."/>
            <person name="Dopson M."/>
        </authorList>
    </citation>
    <scope>NUCLEOTIDE SEQUENCE</scope>
    <source>
        <strain evidence="3">MM415B03038</strain>
    </source>
</reference>
<dbReference type="SUPFAM" id="SSF55831">
    <property type="entry name" value="Thymidylate synthase/dCMP hydroxymethylase"/>
    <property type="match status" value="1"/>
</dbReference>
<gene>
    <name evidence="3" type="ORF">MM415B03038_0013</name>
</gene>
<dbReference type="AlphaFoldDB" id="A0A6M3KYC9"/>
<dbReference type="Gene3D" id="3.30.572.10">
    <property type="entry name" value="Thymidylate synthase/dCMP hydroxymethylase domain"/>
    <property type="match status" value="1"/>
</dbReference>
<dbReference type="InterPro" id="IPR023451">
    <property type="entry name" value="Thymidate_synth/dCMP_Mease_dom"/>
</dbReference>
<organism evidence="3">
    <name type="scientific">viral metagenome</name>
    <dbReference type="NCBI Taxonomy" id="1070528"/>
    <lineage>
        <taxon>unclassified sequences</taxon>
        <taxon>metagenomes</taxon>
        <taxon>organismal metagenomes</taxon>
    </lineage>
</organism>
<evidence type="ECO:0000259" key="2">
    <source>
        <dbReference type="Pfam" id="PF00303"/>
    </source>
</evidence>